<evidence type="ECO:0000256" key="11">
    <source>
        <dbReference type="SAM" id="Phobius"/>
    </source>
</evidence>
<gene>
    <name evidence="13" type="ORF">FB459_2008</name>
</gene>
<comment type="cofactor">
    <cofactor evidence="1">
        <name>Zn(2+)</name>
        <dbReference type="ChEBI" id="CHEBI:29105"/>
    </cofactor>
</comment>
<evidence type="ECO:0000256" key="6">
    <source>
        <dbReference type="ARBA" id="ARBA00022801"/>
    </source>
</evidence>
<evidence type="ECO:0000256" key="10">
    <source>
        <dbReference type="ARBA" id="ARBA00023136"/>
    </source>
</evidence>
<evidence type="ECO:0000256" key="1">
    <source>
        <dbReference type="ARBA" id="ARBA00001947"/>
    </source>
</evidence>
<dbReference type="GO" id="GO:0006508">
    <property type="term" value="P:proteolysis"/>
    <property type="evidence" value="ECO:0007669"/>
    <property type="project" value="UniProtKB-KW"/>
</dbReference>
<feature type="transmembrane region" description="Helical" evidence="11">
    <location>
        <begin position="49"/>
        <end position="67"/>
    </location>
</feature>
<dbReference type="EMBL" id="VFMO01000001">
    <property type="protein sequence ID" value="TQJ14541.1"/>
    <property type="molecule type" value="Genomic_DNA"/>
</dbReference>
<comment type="subcellular location">
    <subcellularLocation>
        <location evidence="2">Membrane</location>
        <topology evidence="2">Multi-pass membrane protein</topology>
    </subcellularLocation>
</comment>
<keyword evidence="14" id="KW-1185">Reference proteome</keyword>
<dbReference type="InterPro" id="IPR004387">
    <property type="entry name" value="Pept_M50_Zn"/>
</dbReference>
<keyword evidence="6" id="KW-0378">Hydrolase</keyword>
<organism evidence="13 14">
    <name type="scientific">Yimella lutea</name>
    <dbReference type="NCBI Taxonomy" id="587872"/>
    <lineage>
        <taxon>Bacteria</taxon>
        <taxon>Bacillati</taxon>
        <taxon>Actinomycetota</taxon>
        <taxon>Actinomycetes</taxon>
        <taxon>Micrococcales</taxon>
        <taxon>Dermacoccaceae</taxon>
        <taxon>Yimella</taxon>
    </lineage>
</organism>
<feature type="domain" description="Peptidase M50" evidence="12">
    <location>
        <begin position="54"/>
        <end position="277"/>
    </location>
</feature>
<proteinExistence type="inferred from homology"/>
<feature type="transmembrane region" description="Helical" evidence="11">
    <location>
        <begin position="181"/>
        <end position="204"/>
    </location>
</feature>
<dbReference type="AlphaFoldDB" id="A0A542EGS9"/>
<dbReference type="InterPro" id="IPR008915">
    <property type="entry name" value="Peptidase_M50"/>
</dbReference>
<reference evidence="13 14" key="1">
    <citation type="submission" date="2019-06" db="EMBL/GenBank/DDBJ databases">
        <title>Sequencing the genomes of 1000 actinobacteria strains.</title>
        <authorList>
            <person name="Klenk H.-P."/>
        </authorList>
    </citation>
    <scope>NUCLEOTIDE SEQUENCE [LARGE SCALE GENOMIC DNA]</scope>
    <source>
        <strain evidence="13 14">DSM 19828</strain>
    </source>
</reference>
<dbReference type="GO" id="GO:0016020">
    <property type="term" value="C:membrane"/>
    <property type="evidence" value="ECO:0007669"/>
    <property type="project" value="UniProtKB-SubCell"/>
</dbReference>
<feature type="transmembrane region" description="Helical" evidence="11">
    <location>
        <begin position="150"/>
        <end position="169"/>
    </location>
</feature>
<feature type="transmembrane region" description="Helical" evidence="11">
    <location>
        <begin position="225"/>
        <end position="244"/>
    </location>
</feature>
<dbReference type="GO" id="GO:0004222">
    <property type="term" value="F:metalloendopeptidase activity"/>
    <property type="evidence" value="ECO:0007669"/>
    <property type="project" value="InterPro"/>
</dbReference>
<dbReference type="PANTHER" id="PTHR42837:SF2">
    <property type="entry name" value="MEMBRANE METALLOPROTEASE ARASP2, CHLOROPLASTIC-RELATED"/>
    <property type="match status" value="1"/>
</dbReference>
<evidence type="ECO:0000256" key="4">
    <source>
        <dbReference type="ARBA" id="ARBA00022670"/>
    </source>
</evidence>
<evidence type="ECO:0000256" key="7">
    <source>
        <dbReference type="ARBA" id="ARBA00022833"/>
    </source>
</evidence>
<keyword evidence="4" id="KW-0645">Protease</keyword>
<keyword evidence="10 11" id="KW-0472">Membrane</keyword>
<dbReference type="Pfam" id="PF02163">
    <property type="entry name" value="Peptidase_M50"/>
    <property type="match status" value="1"/>
</dbReference>
<feature type="transmembrane region" description="Helical" evidence="11">
    <location>
        <begin position="289"/>
        <end position="306"/>
    </location>
</feature>
<evidence type="ECO:0000256" key="9">
    <source>
        <dbReference type="ARBA" id="ARBA00023049"/>
    </source>
</evidence>
<dbReference type="Proteomes" id="UP000320806">
    <property type="component" value="Unassembled WGS sequence"/>
</dbReference>
<keyword evidence="5 11" id="KW-0812">Transmembrane</keyword>
<feature type="transmembrane region" description="Helical" evidence="11">
    <location>
        <begin position="24"/>
        <end position="43"/>
    </location>
</feature>
<protein>
    <submittedName>
        <fullName evidence="13">Peptidase M50-like protein</fullName>
    </submittedName>
</protein>
<keyword evidence="7" id="KW-0862">Zinc</keyword>
<evidence type="ECO:0000256" key="2">
    <source>
        <dbReference type="ARBA" id="ARBA00004141"/>
    </source>
</evidence>
<evidence type="ECO:0000256" key="8">
    <source>
        <dbReference type="ARBA" id="ARBA00022989"/>
    </source>
</evidence>
<keyword evidence="8 11" id="KW-1133">Transmembrane helix</keyword>
<evidence type="ECO:0000256" key="3">
    <source>
        <dbReference type="ARBA" id="ARBA00007931"/>
    </source>
</evidence>
<evidence type="ECO:0000256" key="5">
    <source>
        <dbReference type="ARBA" id="ARBA00022692"/>
    </source>
</evidence>
<dbReference type="PANTHER" id="PTHR42837">
    <property type="entry name" value="REGULATOR OF SIGMA-E PROTEASE RSEP"/>
    <property type="match status" value="1"/>
</dbReference>
<comment type="caution">
    <text evidence="13">The sequence shown here is derived from an EMBL/GenBank/DDBJ whole genome shotgun (WGS) entry which is preliminary data.</text>
</comment>
<evidence type="ECO:0000313" key="14">
    <source>
        <dbReference type="Proteomes" id="UP000320806"/>
    </source>
</evidence>
<evidence type="ECO:0000259" key="12">
    <source>
        <dbReference type="Pfam" id="PF02163"/>
    </source>
</evidence>
<name>A0A542EGS9_9MICO</name>
<accession>A0A542EGS9</accession>
<comment type="similarity">
    <text evidence="3">Belongs to the peptidase M50B family.</text>
</comment>
<dbReference type="RefSeq" id="WP_170221837.1">
    <property type="nucleotide sequence ID" value="NZ_BAABCI010000003.1"/>
</dbReference>
<keyword evidence="9" id="KW-0482">Metalloprotease</keyword>
<evidence type="ECO:0000313" key="13">
    <source>
        <dbReference type="EMBL" id="TQJ14541.1"/>
    </source>
</evidence>
<sequence length="314" mass="32425">MEPKSTTSCPVCEGQDDPDLAPSFLGRIMALGLFTGLAAVVAASPVTGAAIAGTLILLTISVAVHELGHLRSALRHGVTVSEFSVGFGPVLAVGRRWQVPVTLRLVLLGGFTRIIGGDSGDRLCAQHTGSVSLMSESSSRVQSRIMLGGIAYNMVLAWVGITAAMYFLAPMKPATAILAPIATAAAVVVMTAVGAAVFLVALIFGASALTSEGGSILSAPGQLETVVGSHGSAVGAVLLFFGTINLMLAAFNVLPLAPLDGNHIALLAWDKVQRRRTGRPVSLKAIGRFRMAGAAVVGLAMIRFLVEDLIRFLS</sequence>